<evidence type="ECO:0000313" key="2">
    <source>
        <dbReference type="Proteomes" id="UP000823388"/>
    </source>
</evidence>
<dbReference type="AlphaFoldDB" id="A0A8T0TE55"/>
<comment type="caution">
    <text evidence="1">The sequence shown here is derived from an EMBL/GenBank/DDBJ whole genome shotgun (WGS) entry which is preliminary data.</text>
</comment>
<proteinExistence type="predicted"/>
<organism evidence="1 2">
    <name type="scientific">Panicum virgatum</name>
    <name type="common">Blackwell switchgrass</name>
    <dbReference type="NCBI Taxonomy" id="38727"/>
    <lineage>
        <taxon>Eukaryota</taxon>
        <taxon>Viridiplantae</taxon>
        <taxon>Streptophyta</taxon>
        <taxon>Embryophyta</taxon>
        <taxon>Tracheophyta</taxon>
        <taxon>Spermatophyta</taxon>
        <taxon>Magnoliopsida</taxon>
        <taxon>Liliopsida</taxon>
        <taxon>Poales</taxon>
        <taxon>Poaceae</taxon>
        <taxon>PACMAD clade</taxon>
        <taxon>Panicoideae</taxon>
        <taxon>Panicodae</taxon>
        <taxon>Paniceae</taxon>
        <taxon>Panicinae</taxon>
        <taxon>Panicum</taxon>
        <taxon>Panicum sect. Hiantes</taxon>
    </lineage>
</organism>
<keyword evidence="2" id="KW-1185">Reference proteome</keyword>
<evidence type="ECO:0000313" key="1">
    <source>
        <dbReference type="EMBL" id="KAG2606309.1"/>
    </source>
</evidence>
<name>A0A8T0TE55_PANVG</name>
<gene>
    <name evidence="1" type="ORF">PVAP13_4NG141111</name>
</gene>
<dbReference type="Proteomes" id="UP000823388">
    <property type="component" value="Chromosome 4N"/>
</dbReference>
<protein>
    <submittedName>
        <fullName evidence="1">Uncharacterized protein</fullName>
    </submittedName>
</protein>
<dbReference type="EMBL" id="CM029044">
    <property type="protein sequence ID" value="KAG2606309.1"/>
    <property type="molecule type" value="Genomic_DNA"/>
</dbReference>
<sequence length="123" mass="13409">MRFGPIFGYFSWSVAPFLLSDQYPVIGPRAPEGEKKNSAIGPFRFLASRVLPPPPRAADPLPRAATPPFGAIYSCADGLALAACSNSRAAPRRHHRGLAVLGPYPSCLLYPRRRGRGGWLHRV</sequence>
<accession>A0A8T0TE55</accession>
<reference evidence="1" key="1">
    <citation type="submission" date="2020-05" db="EMBL/GenBank/DDBJ databases">
        <title>WGS assembly of Panicum virgatum.</title>
        <authorList>
            <person name="Lovell J.T."/>
            <person name="Jenkins J."/>
            <person name="Shu S."/>
            <person name="Juenger T.E."/>
            <person name="Schmutz J."/>
        </authorList>
    </citation>
    <scope>NUCLEOTIDE SEQUENCE</scope>
    <source>
        <strain evidence="1">AP13</strain>
    </source>
</reference>